<dbReference type="STRING" id="1764295.A0A5B8MEL1"/>
<accession>A0A5B8MEL1</accession>
<keyword evidence="4" id="KW-1185">Reference proteome</keyword>
<dbReference type="EMBL" id="CP031035">
    <property type="protein sequence ID" value="QDZ18701.1"/>
    <property type="molecule type" value="Genomic_DNA"/>
</dbReference>
<dbReference type="CDD" id="cd04301">
    <property type="entry name" value="NAT_SF"/>
    <property type="match status" value="1"/>
</dbReference>
<organism evidence="3 4">
    <name type="scientific">Chloropicon primus</name>
    <dbReference type="NCBI Taxonomy" id="1764295"/>
    <lineage>
        <taxon>Eukaryota</taxon>
        <taxon>Viridiplantae</taxon>
        <taxon>Chlorophyta</taxon>
        <taxon>Chloropicophyceae</taxon>
        <taxon>Chloropicales</taxon>
        <taxon>Chloropicaceae</taxon>
        <taxon>Chloropicon</taxon>
    </lineage>
</organism>
<gene>
    <name evidence="3" type="ORF">A3770_02p12190</name>
</gene>
<dbReference type="Gene3D" id="3.40.630.30">
    <property type="match status" value="1"/>
</dbReference>
<feature type="region of interest" description="Disordered" evidence="1">
    <location>
        <begin position="82"/>
        <end position="178"/>
    </location>
</feature>
<evidence type="ECO:0000259" key="2">
    <source>
        <dbReference type="Pfam" id="PF23209"/>
    </source>
</evidence>
<evidence type="ECO:0000313" key="3">
    <source>
        <dbReference type="EMBL" id="QDZ18701.1"/>
    </source>
</evidence>
<protein>
    <recommendedName>
        <fullName evidence="2">Increased DNA methylation 1 C-terminal domain-containing protein</fullName>
    </recommendedName>
</protein>
<name>A0A5B8MEL1_9CHLO</name>
<proteinExistence type="predicted"/>
<feature type="compositionally biased region" description="Basic and acidic residues" evidence="1">
    <location>
        <begin position="409"/>
        <end position="429"/>
    </location>
</feature>
<evidence type="ECO:0000313" key="4">
    <source>
        <dbReference type="Proteomes" id="UP000316726"/>
    </source>
</evidence>
<dbReference type="InterPro" id="IPR056511">
    <property type="entry name" value="IDM1_C"/>
</dbReference>
<reference evidence="3 4" key="1">
    <citation type="submission" date="2018-07" db="EMBL/GenBank/DDBJ databases">
        <title>The complete nuclear genome of the prasinophyte Chloropicon primus (CCMP1205).</title>
        <authorList>
            <person name="Pombert J.-F."/>
            <person name="Otis C."/>
            <person name="Turmel M."/>
            <person name="Lemieux C."/>
        </authorList>
    </citation>
    <scope>NUCLEOTIDE SEQUENCE [LARGE SCALE GENOMIC DNA]</scope>
    <source>
        <strain evidence="3 4">CCMP1205</strain>
    </source>
</reference>
<feature type="domain" description="Increased DNA methylation 1 C-terminal" evidence="2">
    <location>
        <begin position="279"/>
        <end position="350"/>
    </location>
</feature>
<sequence length="429" mass="46669">MEGDAAERGNGKASVSGAEASNVVQTGPAEGKRRISIQGRGKLFDIPCGVYEIPGRPHVIFKIQDYKSAERPRREIPFLFQAFEAGQEPPPEMKGLYSKKHRNRSRDSLLDASTSKRQKVAAPSGSVSTTHHHQGGGGTVAEDSQGPLGNGNSNQENGGLSVPPVTPVVPSSGASNERPATIHEYLDWTVTANCTRPESEQDSELDFEGFRVVTVCGRHRPAWPRPGDHLVKKGNWAKENEQIKLPWMGETLPPLSVSGSAYSAATLRSGYGSKPGEKGKHWIEVPFFATASTKRGRGYGRCLLDAIEHICQVLDVSALHLCSTNDPTTTCIWRKLGFTDNETDVNENLAACGLTLKGPGLLHMDNTVQMFKSVPKHTGKDFRRIRISHQSLVQVLYFKPLSSSSSQAGDERAEGCEGKERVKSVEDTS</sequence>
<evidence type="ECO:0000256" key="1">
    <source>
        <dbReference type="SAM" id="MobiDB-lite"/>
    </source>
</evidence>
<dbReference type="OrthoDB" id="429143at2759"/>
<feature type="region of interest" description="Disordered" evidence="1">
    <location>
        <begin position="402"/>
        <end position="429"/>
    </location>
</feature>
<dbReference type="Pfam" id="PF23209">
    <property type="entry name" value="IDM1_C"/>
    <property type="match status" value="1"/>
</dbReference>
<dbReference type="SUPFAM" id="SSF55729">
    <property type="entry name" value="Acyl-CoA N-acyltransferases (Nat)"/>
    <property type="match status" value="1"/>
</dbReference>
<dbReference type="AlphaFoldDB" id="A0A5B8MEL1"/>
<dbReference type="InterPro" id="IPR016181">
    <property type="entry name" value="Acyl_CoA_acyltransferase"/>
</dbReference>
<feature type="region of interest" description="Disordered" evidence="1">
    <location>
        <begin position="1"/>
        <end position="31"/>
    </location>
</feature>
<dbReference type="Proteomes" id="UP000316726">
    <property type="component" value="Chromosome 2"/>
</dbReference>
<feature type="compositionally biased region" description="Basic and acidic residues" evidence="1">
    <location>
        <begin position="1"/>
        <end position="10"/>
    </location>
</feature>